<dbReference type="InterPro" id="IPR036691">
    <property type="entry name" value="Endo/exonu/phosph_ase_sf"/>
</dbReference>
<feature type="compositionally biased region" description="Pro residues" evidence="1">
    <location>
        <begin position="100"/>
        <end position="110"/>
    </location>
</feature>
<dbReference type="Gene3D" id="3.60.10.10">
    <property type="entry name" value="Endonuclease/exonuclease/phosphatase"/>
    <property type="match status" value="1"/>
</dbReference>
<feature type="region of interest" description="Disordered" evidence="1">
    <location>
        <begin position="255"/>
        <end position="349"/>
    </location>
</feature>
<keyword evidence="4" id="KW-1185">Reference proteome</keyword>
<protein>
    <submittedName>
        <fullName evidence="3">DNase I-like protein</fullName>
    </submittedName>
</protein>
<feature type="compositionally biased region" description="Low complexity" evidence="1">
    <location>
        <begin position="255"/>
        <end position="264"/>
    </location>
</feature>
<feature type="compositionally biased region" description="Pro residues" evidence="1">
    <location>
        <begin position="265"/>
        <end position="275"/>
    </location>
</feature>
<sequence>MSQTTEADTDAVDAYLEPTPSQTFTELELPVEPVRSSPPTPPPSYRRSLHRQSSVLFKRLTERVQSAPPLLAPATATTPEKKRTRATGTAAEKSKGRAAPAPPLPLPPLPSTSTSATGTVSDALGCGKTADNVASRIIPILRSDIILMGKTLDGLSVTVSNLTDSVQTLADATTEQVSRNDALPALVSAHTEALEELRAVITANSAGDEQHERETGIEFDHLHQRLDILSDSIQSVSQSVATVAATVTQMSREVQSLQAAQPARAPAPAPQPSLPAPTILPQLPAPAAAAPPAPVLPGVAPQPAPGFPHGGAYPNQRRPTNTAPRYNSYRGKRVRTAQPSTAGLPPPLPPPAVVNPVPHHALPPPPPQTVAQLPPLPAPSPEDHPTIVRFGRMDFAYDAALRKQQLYAAARPAFDAYPVLFPSISDVALAVDDSHCVEITFPSHELALRFVDLWVANRHSAGVWKAMQAHLLHAPSCAENHTILVPVTLRVISWNIYGSFAVKASAPWFHNFVRQWDIVCVQETHLCPDQEDLLDLPPGYSCLARSRPQSDFMTNQRGGVLMIFRAELPIKDVTPSATSDLLAVEIGTVTLLNVYLPPSNTAWTRALRVPPEQQLVEYLLPLSLRGDFQAVLVGDFNARTASRSHSLPRSSPDQGPPSTRGLRLLEMCVDLDLEILNGTRLQDASTLTRYTSFQPGGDTVIDLALATGTLVAGDVVRDLVVHERWAQWSDHAPISLTLIRQLRL</sequence>
<name>A0A371CXJ7_9APHY</name>
<dbReference type="GO" id="GO:0003824">
    <property type="term" value="F:catalytic activity"/>
    <property type="evidence" value="ECO:0007669"/>
    <property type="project" value="InterPro"/>
</dbReference>
<dbReference type="STRING" id="139420.A0A371CXJ7"/>
<feature type="compositionally biased region" description="Pro residues" evidence="1">
    <location>
        <begin position="289"/>
        <end position="306"/>
    </location>
</feature>
<dbReference type="EMBL" id="KZ857443">
    <property type="protein sequence ID" value="RDX44986.1"/>
    <property type="molecule type" value="Genomic_DNA"/>
</dbReference>
<dbReference type="Proteomes" id="UP000256964">
    <property type="component" value="Unassembled WGS sequence"/>
</dbReference>
<proteinExistence type="predicted"/>
<gene>
    <name evidence="3" type="ORF">OH76DRAFT_1486714</name>
</gene>
<evidence type="ECO:0000313" key="4">
    <source>
        <dbReference type="Proteomes" id="UP000256964"/>
    </source>
</evidence>
<dbReference type="SUPFAM" id="SSF56219">
    <property type="entry name" value="DNase I-like"/>
    <property type="match status" value="1"/>
</dbReference>
<accession>A0A371CXJ7</accession>
<dbReference type="Pfam" id="PF03372">
    <property type="entry name" value="Exo_endo_phos"/>
    <property type="match status" value="1"/>
</dbReference>
<evidence type="ECO:0000313" key="3">
    <source>
        <dbReference type="EMBL" id="RDX44986.1"/>
    </source>
</evidence>
<organism evidence="3 4">
    <name type="scientific">Lentinus brumalis</name>
    <dbReference type="NCBI Taxonomy" id="2498619"/>
    <lineage>
        <taxon>Eukaryota</taxon>
        <taxon>Fungi</taxon>
        <taxon>Dikarya</taxon>
        <taxon>Basidiomycota</taxon>
        <taxon>Agaricomycotina</taxon>
        <taxon>Agaricomycetes</taxon>
        <taxon>Polyporales</taxon>
        <taxon>Polyporaceae</taxon>
        <taxon>Lentinus</taxon>
    </lineage>
</organism>
<feature type="domain" description="Endonuclease/exonuclease/phosphatase" evidence="2">
    <location>
        <begin position="492"/>
        <end position="731"/>
    </location>
</feature>
<feature type="region of interest" description="Disordered" evidence="1">
    <location>
        <begin position="1"/>
        <end position="126"/>
    </location>
</feature>
<evidence type="ECO:0000259" key="2">
    <source>
        <dbReference type="Pfam" id="PF03372"/>
    </source>
</evidence>
<feature type="compositionally biased region" description="Low complexity" evidence="1">
    <location>
        <begin position="67"/>
        <end position="78"/>
    </location>
</feature>
<dbReference type="AlphaFoldDB" id="A0A371CXJ7"/>
<reference evidence="3 4" key="1">
    <citation type="journal article" date="2018" name="Biotechnol. Biofuels">
        <title>Integrative visual omics of the white-rot fungus Polyporus brumalis exposes the biotechnological potential of its oxidative enzymes for delignifying raw plant biomass.</title>
        <authorList>
            <person name="Miyauchi S."/>
            <person name="Rancon A."/>
            <person name="Drula E."/>
            <person name="Hage H."/>
            <person name="Chaduli D."/>
            <person name="Favel A."/>
            <person name="Grisel S."/>
            <person name="Henrissat B."/>
            <person name="Herpoel-Gimbert I."/>
            <person name="Ruiz-Duenas F.J."/>
            <person name="Chevret D."/>
            <person name="Hainaut M."/>
            <person name="Lin J."/>
            <person name="Wang M."/>
            <person name="Pangilinan J."/>
            <person name="Lipzen A."/>
            <person name="Lesage-Meessen L."/>
            <person name="Navarro D."/>
            <person name="Riley R."/>
            <person name="Grigoriev I.V."/>
            <person name="Zhou S."/>
            <person name="Raouche S."/>
            <person name="Rosso M.N."/>
        </authorList>
    </citation>
    <scope>NUCLEOTIDE SEQUENCE [LARGE SCALE GENOMIC DNA]</scope>
    <source>
        <strain evidence="3 4">BRFM 1820</strain>
    </source>
</reference>
<dbReference type="OrthoDB" id="2803980at2759"/>
<evidence type="ECO:0000256" key="1">
    <source>
        <dbReference type="SAM" id="MobiDB-lite"/>
    </source>
</evidence>
<feature type="compositionally biased region" description="Low complexity" evidence="1">
    <location>
        <begin position="276"/>
        <end position="288"/>
    </location>
</feature>
<dbReference type="InterPro" id="IPR005135">
    <property type="entry name" value="Endo/exonuclease/phosphatase"/>
</dbReference>